<dbReference type="AlphaFoldDB" id="A0A8D8D7N4"/>
<sequence>MQGMQSLDHAGTRPGTVRRLFGTLTPAEETHQNRTNRTIGESTADSCVLTEGRSNLAGIPATTGPSPKSIAQAESGRATNGNVNHQQRTKFVLAATTLVSRGRQRQRCHRSTDAVIHDGRATAGHVDRANPTQHRGQNGVQRSGSCRRNRRRFLVSVRSIPRSGHHLSGGDSRNAHSEHRPRTDTPRSPNTPLASHR</sequence>
<feature type="region of interest" description="Disordered" evidence="1">
    <location>
        <begin position="121"/>
        <end position="197"/>
    </location>
</feature>
<organism evidence="2">
    <name type="scientific">Culex pipiens</name>
    <name type="common">House mosquito</name>
    <dbReference type="NCBI Taxonomy" id="7175"/>
    <lineage>
        <taxon>Eukaryota</taxon>
        <taxon>Metazoa</taxon>
        <taxon>Ecdysozoa</taxon>
        <taxon>Arthropoda</taxon>
        <taxon>Hexapoda</taxon>
        <taxon>Insecta</taxon>
        <taxon>Pterygota</taxon>
        <taxon>Neoptera</taxon>
        <taxon>Endopterygota</taxon>
        <taxon>Diptera</taxon>
        <taxon>Nematocera</taxon>
        <taxon>Culicoidea</taxon>
        <taxon>Culicidae</taxon>
        <taxon>Culicinae</taxon>
        <taxon>Culicini</taxon>
        <taxon>Culex</taxon>
        <taxon>Culex</taxon>
    </lineage>
</organism>
<reference evidence="2" key="1">
    <citation type="submission" date="2021-05" db="EMBL/GenBank/DDBJ databases">
        <authorList>
            <person name="Alioto T."/>
            <person name="Alioto T."/>
            <person name="Gomez Garrido J."/>
        </authorList>
    </citation>
    <scope>NUCLEOTIDE SEQUENCE</scope>
</reference>
<evidence type="ECO:0000313" key="2">
    <source>
        <dbReference type="EMBL" id="CAG6504366.1"/>
    </source>
</evidence>
<feature type="compositionally biased region" description="Basic and acidic residues" evidence="1">
    <location>
        <begin position="173"/>
        <end position="185"/>
    </location>
</feature>
<feature type="compositionally biased region" description="Polar residues" evidence="1">
    <location>
        <begin position="186"/>
        <end position="197"/>
    </location>
</feature>
<dbReference type="EMBL" id="HBUE01254393">
    <property type="protein sequence ID" value="CAG6555642.1"/>
    <property type="molecule type" value="Transcribed_RNA"/>
</dbReference>
<accession>A0A8D8D7N4</accession>
<feature type="compositionally biased region" description="Polar residues" evidence="1">
    <location>
        <begin position="130"/>
        <end position="144"/>
    </location>
</feature>
<name>A0A8D8D7N4_CULPI</name>
<proteinExistence type="predicted"/>
<protein>
    <submittedName>
        <fullName evidence="2">(northern house mosquito) hypothetical protein</fullName>
    </submittedName>
</protein>
<dbReference type="EMBL" id="HBUE01149428">
    <property type="protein sequence ID" value="CAG6504366.1"/>
    <property type="molecule type" value="Transcribed_RNA"/>
</dbReference>
<evidence type="ECO:0000256" key="1">
    <source>
        <dbReference type="SAM" id="MobiDB-lite"/>
    </source>
</evidence>